<keyword evidence="2" id="KW-1003">Cell membrane</keyword>
<dbReference type="Proteomes" id="UP001152321">
    <property type="component" value="Unassembled WGS sequence"/>
</dbReference>
<comment type="subcellular location">
    <subcellularLocation>
        <location evidence="1">Cell membrane</location>
        <topology evidence="1">Multi-pass membrane protein</topology>
    </subcellularLocation>
</comment>
<evidence type="ECO:0000259" key="7">
    <source>
        <dbReference type="Pfam" id="PF06271"/>
    </source>
</evidence>
<dbReference type="PANTHER" id="PTHR36115">
    <property type="entry name" value="PROLINE-RICH ANTIGEN HOMOLOG-RELATED"/>
    <property type="match status" value="1"/>
</dbReference>
<accession>A0ABT6DMY4</accession>
<sequence>MEDVYVPSTWKRLFAFGIDQIFILLFYFPFAKTFVQLFFTDEDVYVSLGKLLVMFLVPALYEFVFLMILQATPGKWLLGLKVVPAHNAYAELQSAQCILRPLVSRLSFFFAWAIYAFAFFKYDRTHVADWVAETRVIQFTPRPRRPQIRWILGVFLVLSYVYEGVVYSSSVLGQIDWASKRVELRSLLNVTEMVDVAEDGED</sequence>
<dbReference type="Pfam" id="PF06271">
    <property type="entry name" value="RDD"/>
    <property type="match status" value="1"/>
</dbReference>
<keyword evidence="4 6" id="KW-1133">Transmembrane helix</keyword>
<keyword evidence="5 6" id="KW-0472">Membrane</keyword>
<name>A0ABT6DMY4_9BACT</name>
<feature type="transmembrane region" description="Helical" evidence="6">
    <location>
        <begin position="51"/>
        <end position="69"/>
    </location>
</feature>
<proteinExistence type="predicted"/>
<evidence type="ECO:0000313" key="9">
    <source>
        <dbReference type="Proteomes" id="UP001152321"/>
    </source>
</evidence>
<dbReference type="EMBL" id="JANRMI010000007">
    <property type="protein sequence ID" value="MDG0818228.1"/>
    <property type="molecule type" value="Genomic_DNA"/>
</dbReference>
<feature type="transmembrane region" description="Helical" evidence="6">
    <location>
        <begin position="150"/>
        <end position="172"/>
    </location>
</feature>
<feature type="domain" description="RDD" evidence="7">
    <location>
        <begin position="6"/>
        <end position="132"/>
    </location>
</feature>
<evidence type="ECO:0000256" key="4">
    <source>
        <dbReference type="ARBA" id="ARBA00022989"/>
    </source>
</evidence>
<evidence type="ECO:0000256" key="1">
    <source>
        <dbReference type="ARBA" id="ARBA00004651"/>
    </source>
</evidence>
<dbReference type="InterPro" id="IPR051791">
    <property type="entry name" value="Pra-immunoreactive"/>
</dbReference>
<dbReference type="RefSeq" id="WP_277579704.1">
    <property type="nucleotide sequence ID" value="NZ_JANRMI010000007.1"/>
</dbReference>
<comment type="caution">
    <text evidence="8">The sequence shown here is derived from an EMBL/GenBank/DDBJ whole genome shotgun (WGS) entry which is preliminary data.</text>
</comment>
<keyword evidence="9" id="KW-1185">Reference proteome</keyword>
<feature type="transmembrane region" description="Helical" evidence="6">
    <location>
        <begin position="12"/>
        <end position="31"/>
    </location>
</feature>
<evidence type="ECO:0000256" key="2">
    <source>
        <dbReference type="ARBA" id="ARBA00022475"/>
    </source>
</evidence>
<evidence type="ECO:0000256" key="5">
    <source>
        <dbReference type="ARBA" id="ARBA00023136"/>
    </source>
</evidence>
<evidence type="ECO:0000256" key="3">
    <source>
        <dbReference type="ARBA" id="ARBA00022692"/>
    </source>
</evidence>
<dbReference type="InterPro" id="IPR010432">
    <property type="entry name" value="RDD"/>
</dbReference>
<keyword evidence="3 6" id="KW-0812">Transmembrane</keyword>
<organism evidence="8 9">
    <name type="scientific">Bdellovibrio svalbardensis</name>
    <dbReference type="NCBI Taxonomy" id="2972972"/>
    <lineage>
        <taxon>Bacteria</taxon>
        <taxon>Pseudomonadati</taxon>
        <taxon>Bdellovibrionota</taxon>
        <taxon>Bdellovibrionia</taxon>
        <taxon>Bdellovibrionales</taxon>
        <taxon>Pseudobdellovibrionaceae</taxon>
        <taxon>Bdellovibrio</taxon>
    </lineage>
</organism>
<evidence type="ECO:0000313" key="8">
    <source>
        <dbReference type="EMBL" id="MDG0818228.1"/>
    </source>
</evidence>
<reference evidence="8" key="1">
    <citation type="submission" date="2022-08" db="EMBL/GenBank/DDBJ databases">
        <title>Novel Bdellovibrio Species Isolated from Svalbard: Designation Bdellovibrio svalbardensis.</title>
        <authorList>
            <person name="Mitchell R.J."/>
            <person name="Choi S.Y."/>
        </authorList>
    </citation>
    <scope>NUCLEOTIDE SEQUENCE</scope>
    <source>
        <strain evidence="8">PAP01</strain>
    </source>
</reference>
<protein>
    <submittedName>
        <fullName evidence="8">RDD family protein</fullName>
    </submittedName>
</protein>
<evidence type="ECO:0000256" key="6">
    <source>
        <dbReference type="SAM" id="Phobius"/>
    </source>
</evidence>
<feature type="transmembrane region" description="Helical" evidence="6">
    <location>
        <begin position="102"/>
        <end position="120"/>
    </location>
</feature>
<gene>
    <name evidence="8" type="ORF">NWE73_17735</name>
</gene>